<name>A0A6A4FSQ9_9STRA</name>
<dbReference type="EMBL" id="QXFT01000076">
    <property type="protein sequence ID" value="KAE9356228.1"/>
    <property type="molecule type" value="Genomic_DNA"/>
</dbReference>
<keyword evidence="2" id="KW-1185">Reference proteome</keyword>
<dbReference type="Proteomes" id="UP000434957">
    <property type="component" value="Unassembled WGS sequence"/>
</dbReference>
<dbReference type="AlphaFoldDB" id="A0A6A4FSQ9"/>
<accession>A0A6A4FSQ9</accession>
<organism evidence="1 2">
    <name type="scientific">Phytophthora rubi</name>
    <dbReference type="NCBI Taxonomy" id="129364"/>
    <lineage>
        <taxon>Eukaryota</taxon>
        <taxon>Sar</taxon>
        <taxon>Stramenopiles</taxon>
        <taxon>Oomycota</taxon>
        <taxon>Peronosporomycetes</taxon>
        <taxon>Peronosporales</taxon>
        <taxon>Peronosporaceae</taxon>
        <taxon>Phytophthora</taxon>
    </lineage>
</organism>
<sequence length="127" mass="13569">MAPASKPFASIAVGSLALVGPAQAPALSEFHYARVTGSATTVKLIDPSGSGADEDFSDVIDMAVLKRRKVDDGETGFWPGTYVGHPIAFVHADGSMVDQWAFRVVTGYHTAGTVPWHSTRVVRPRWS</sequence>
<comment type="caution">
    <text evidence="1">The sequence shown here is derived from an EMBL/GenBank/DDBJ whole genome shotgun (WGS) entry which is preliminary data.</text>
</comment>
<reference evidence="1 2" key="1">
    <citation type="submission" date="2018-08" db="EMBL/GenBank/DDBJ databases">
        <title>Genomic investigation of the strawberry pathogen Phytophthora fragariae indicates pathogenicity is determined by transcriptional variation in three key races.</title>
        <authorList>
            <person name="Adams T.M."/>
            <person name="Armitage A.D."/>
            <person name="Sobczyk M.K."/>
            <person name="Bates H.J."/>
            <person name="Dunwell J.M."/>
            <person name="Nellist C.F."/>
            <person name="Harrison R.J."/>
        </authorList>
    </citation>
    <scope>NUCLEOTIDE SEQUENCE [LARGE SCALE GENOMIC DNA]</scope>
    <source>
        <strain evidence="1 2">SCRP333</strain>
    </source>
</reference>
<evidence type="ECO:0000313" key="2">
    <source>
        <dbReference type="Proteomes" id="UP000434957"/>
    </source>
</evidence>
<proteinExistence type="predicted"/>
<protein>
    <submittedName>
        <fullName evidence="1">Uncharacterized protein</fullName>
    </submittedName>
</protein>
<evidence type="ECO:0000313" key="1">
    <source>
        <dbReference type="EMBL" id="KAE9356228.1"/>
    </source>
</evidence>
<gene>
    <name evidence="1" type="ORF">PR003_g2428</name>
</gene>